<dbReference type="InterPro" id="IPR029058">
    <property type="entry name" value="AB_hydrolase_fold"/>
</dbReference>
<dbReference type="PANTHER" id="PTHR43798">
    <property type="entry name" value="MONOACYLGLYCEROL LIPASE"/>
    <property type="match status" value="1"/>
</dbReference>
<dbReference type="EMBL" id="CP020809">
    <property type="protein sequence ID" value="ART70007.1"/>
    <property type="molecule type" value="Genomic_DNA"/>
</dbReference>
<dbReference type="InterPro" id="IPR050266">
    <property type="entry name" value="AB_hydrolase_sf"/>
</dbReference>
<dbReference type="RefSeq" id="WP_087077495.1">
    <property type="nucleotide sequence ID" value="NZ_CP020809.1"/>
</dbReference>
<dbReference type="Gene3D" id="3.40.50.1820">
    <property type="entry name" value="alpha/beta hydrolase"/>
    <property type="match status" value="1"/>
</dbReference>
<accession>A0A1Y0C4H1</accession>
<evidence type="ECO:0000259" key="1">
    <source>
        <dbReference type="Pfam" id="PF00561"/>
    </source>
</evidence>
<dbReference type="SUPFAM" id="SSF53474">
    <property type="entry name" value="alpha/beta-Hydrolases"/>
    <property type="match status" value="1"/>
</dbReference>
<keyword evidence="2" id="KW-0378">Hydrolase</keyword>
<dbReference type="Proteomes" id="UP000195331">
    <property type="component" value="Chromosome"/>
</dbReference>
<dbReference type="GO" id="GO:0016787">
    <property type="term" value="F:hydrolase activity"/>
    <property type="evidence" value="ECO:0007669"/>
    <property type="project" value="UniProtKB-KW"/>
</dbReference>
<dbReference type="AlphaFoldDB" id="A0A1Y0C4H1"/>
<protein>
    <submittedName>
        <fullName evidence="2">Alpha/beta hydrolase</fullName>
    </submittedName>
</protein>
<organism evidence="2 3">
    <name type="scientific">Mycobacterium dioxanotrophicus</name>
    <dbReference type="NCBI Taxonomy" id="482462"/>
    <lineage>
        <taxon>Bacteria</taxon>
        <taxon>Bacillati</taxon>
        <taxon>Actinomycetota</taxon>
        <taxon>Actinomycetes</taxon>
        <taxon>Mycobacteriales</taxon>
        <taxon>Mycobacteriaceae</taxon>
        <taxon>Mycobacterium</taxon>
    </lineage>
</organism>
<dbReference type="OrthoDB" id="5422338at2"/>
<proteinExistence type="predicted"/>
<evidence type="ECO:0000313" key="3">
    <source>
        <dbReference type="Proteomes" id="UP000195331"/>
    </source>
</evidence>
<name>A0A1Y0C4H1_9MYCO</name>
<evidence type="ECO:0000313" key="2">
    <source>
        <dbReference type="EMBL" id="ART70007.1"/>
    </source>
</evidence>
<feature type="domain" description="AB hydrolase-1" evidence="1">
    <location>
        <begin position="49"/>
        <end position="298"/>
    </location>
</feature>
<dbReference type="InterPro" id="IPR000073">
    <property type="entry name" value="AB_hydrolase_1"/>
</dbReference>
<dbReference type="KEGG" id="mdx:BTO20_16775"/>
<sequence>MSVAPEPLVPNVFRHAAAHDDGRVERAMTTQDGVRLAISDYPSDRADAPTIVLLHGLLLSQESWALQVGELRRRYGGRIRVITYDHRGHGRSGGAPMPTYEISQLAADLAQVLAALHITGPLTLAGHSMGGMTALAYLGRVASKRPVEPAGLVLVGTAAGRIAERGIGRLLATPATGALFGLVHRMPQKATDRAVQALIRPLGDALSRFSGDGTAAAAVAAAVTAAAVRAASLTTAAGFLPSLKRYDVYHALASIAAKTFVVSGGADVLTPPSHSREIAAAIPGAVHLHHPNAGHMLLQDAAECVTDAIGRAMGMRRGSRRRARAHTSGNRSSAAQLAVVVS</sequence>
<dbReference type="Pfam" id="PF00561">
    <property type="entry name" value="Abhydrolase_1"/>
    <property type="match status" value="1"/>
</dbReference>
<keyword evidence="3" id="KW-1185">Reference proteome</keyword>
<gene>
    <name evidence="2" type="ORF">BTO20_16775</name>
</gene>
<reference evidence="2 3" key="1">
    <citation type="submission" date="2017-04" db="EMBL/GenBank/DDBJ databases">
        <title>Whole Genome Sequence of 1,4-Dioxane Degrading Bacterium Mycobacterium dioxanotrophicus PH-06.</title>
        <authorList>
            <person name="He Y."/>
        </authorList>
    </citation>
    <scope>NUCLEOTIDE SEQUENCE [LARGE SCALE GENOMIC DNA]</scope>
    <source>
        <strain evidence="2 3">PH-06</strain>
    </source>
</reference>